<organism evidence="1 2">
    <name type="scientific">Phytophthora cactorum</name>
    <dbReference type="NCBI Taxonomy" id="29920"/>
    <lineage>
        <taxon>Eukaryota</taxon>
        <taxon>Sar</taxon>
        <taxon>Stramenopiles</taxon>
        <taxon>Oomycota</taxon>
        <taxon>Peronosporomycetes</taxon>
        <taxon>Peronosporales</taxon>
        <taxon>Peronosporaceae</taxon>
        <taxon>Phytophthora</taxon>
    </lineage>
</organism>
<protein>
    <submittedName>
        <fullName evidence="1">Uncharacterized protein</fullName>
    </submittedName>
</protein>
<comment type="caution">
    <text evidence="1">The sequence shown here is derived from an EMBL/GenBank/DDBJ whole genome shotgun (WGS) entry which is preliminary data.</text>
</comment>
<reference evidence="1" key="1">
    <citation type="submission" date="2018-10" db="EMBL/GenBank/DDBJ databases">
        <title>Effector identification in a new, highly contiguous assembly of the strawberry crown rot pathogen Phytophthora cactorum.</title>
        <authorList>
            <person name="Armitage A.D."/>
            <person name="Nellist C.F."/>
            <person name="Bates H."/>
            <person name="Vickerstaff R.J."/>
            <person name="Harrison R.J."/>
        </authorList>
    </citation>
    <scope>NUCLEOTIDE SEQUENCE</scope>
    <source>
        <strain evidence="1">4040</strain>
    </source>
</reference>
<sequence length="72" mass="8128">MATEALRRLREEIDAAFEAQRRPSNEKRVVVNSPKTLTPKWAEVTALLASIRAKHANYDKLLTSGMIKQGLH</sequence>
<dbReference type="Proteomes" id="UP000736787">
    <property type="component" value="Unassembled WGS sequence"/>
</dbReference>
<gene>
    <name evidence="1" type="ORF">PC117_g20552</name>
</gene>
<dbReference type="EMBL" id="RCMK01000966">
    <property type="protein sequence ID" value="KAG2906264.1"/>
    <property type="molecule type" value="Genomic_DNA"/>
</dbReference>
<name>A0A8T1BNN3_9STRA</name>
<accession>A0A8T1BNN3</accession>
<dbReference type="AlphaFoldDB" id="A0A8T1BNN3"/>
<evidence type="ECO:0000313" key="2">
    <source>
        <dbReference type="Proteomes" id="UP000736787"/>
    </source>
</evidence>
<evidence type="ECO:0000313" key="1">
    <source>
        <dbReference type="EMBL" id="KAG2906264.1"/>
    </source>
</evidence>
<proteinExistence type="predicted"/>